<reference evidence="1 2" key="1">
    <citation type="journal article" date="2023" name="Front. Microbiol.">
        <title>Genomic analyses of Burkholderia respiratory isolates indicates two evolutionarily distinct B. anthina clades.</title>
        <authorList>
            <person name="Pham A."/>
            <person name="Volmer J.G."/>
            <person name="Chambers D.C."/>
            <person name="Smith D.J."/>
            <person name="Reid D.W."/>
            <person name="Burr L."/>
            <person name="Wells T.J."/>
        </authorList>
    </citation>
    <scope>NUCLEOTIDE SEQUENCE [LARGE SCALE GENOMIC DNA]</scope>
    <source>
        <strain evidence="1 2">BCCIQ07A</strain>
    </source>
</reference>
<gene>
    <name evidence="1" type="ORF">SB593_13870</name>
</gene>
<evidence type="ECO:0000313" key="2">
    <source>
        <dbReference type="Proteomes" id="UP001304467"/>
    </source>
</evidence>
<accession>A0ABU5WM45</accession>
<keyword evidence="2" id="KW-1185">Reference proteome</keyword>
<proteinExistence type="predicted"/>
<evidence type="ECO:0000313" key="1">
    <source>
        <dbReference type="EMBL" id="MEB2580037.1"/>
    </source>
</evidence>
<dbReference type="EMBL" id="JAWRLE010000019">
    <property type="protein sequence ID" value="MEB2580037.1"/>
    <property type="molecule type" value="Genomic_DNA"/>
</dbReference>
<dbReference type="Proteomes" id="UP001304467">
    <property type="component" value="Unassembled WGS sequence"/>
</dbReference>
<organism evidence="1 2">
    <name type="scientific">Burkholderia anthinoferrum</name>
    <dbReference type="NCBI Taxonomy" id="3090833"/>
    <lineage>
        <taxon>Bacteria</taxon>
        <taxon>Pseudomonadati</taxon>
        <taxon>Pseudomonadota</taxon>
        <taxon>Betaproteobacteria</taxon>
        <taxon>Burkholderiales</taxon>
        <taxon>Burkholderiaceae</taxon>
        <taxon>Burkholderia</taxon>
    </lineage>
</organism>
<protein>
    <submittedName>
        <fullName evidence="1">Uncharacterized protein</fullName>
    </submittedName>
</protein>
<comment type="caution">
    <text evidence="1">The sequence shown here is derived from an EMBL/GenBank/DDBJ whole genome shotgun (WGS) entry which is preliminary data.</text>
</comment>
<name>A0ABU5WM45_9BURK</name>
<dbReference type="RefSeq" id="WP_155753793.1">
    <property type="nucleotide sequence ID" value="NZ_JAWRKZ010000006.1"/>
</dbReference>
<sequence length="57" mass="5994">MSNGQASPAFSFMVICRLAAQSGRLVVDGKKAVIASAAVHSATDEKRSGRTFRGWPA</sequence>